<evidence type="ECO:0000256" key="2">
    <source>
        <dbReference type="ARBA" id="ARBA00010425"/>
    </source>
</evidence>
<feature type="transmembrane region" description="Helical" evidence="7">
    <location>
        <begin position="369"/>
        <end position="387"/>
    </location>
</feature>
<evidence type="ECO:0000256" key="3">
    <source>
        <dbReference type="ARBA" id="ARBA00011182"/>
    </source>
</evidence>
<dbReference type="Proteomes" id="UP000800235">
    <property type="component" value="Unassembled WGS sequence"/>
</dbReference>
<evidence type="ECO:0000256" key="5">
    <source>
        <dbReference type="ARBA" id="ARBA00022989"/>
    </source>
</evidence>
<dbReference type="EMBL" id="MU007017">
    <property type="protein sequence ID" value="KAF2434154.1"/>
    <property type="molecule type" value="Genomic_DNA"/>
</dbReference>
<evidence type="ECO:0000313" key="10">
    <source>
        <dbReference type="Proteomes" id="UP000800235"/>
    </source>
</evidence>
<keyword evidence="5 7" id="KW-1133">Transmembrane helix</keyword>
<evidence type="ECO:0000256" key="1">
    <source>
        <dbReference type="ARBA" id="ARBA00003420"/>
    </source>
</evidence>
<comment type="subcellular location">
    <subcellularLocation>
        <location evidence="7">Golgi apparatus membrane</location>
        <topology evidence="7">Multi-pass membrane protein</topology>
    </subcellularLocation>
    <subcellularLocation>
        <location evidence="7">Cytoplasmic vesicle membrane</location>
        <topology evidence="7">Multi-pass membrane protein</topology>
    </subcellularLocation>
    <subcellularLocation>
        <location evidence="7">Endoplasmic reticulum membrane</location>
        <topology evidence="7">Multi-pass membrane protein</topology>
    </subcellularLocation>
</comment>
<feature type="transmembrane region" description="Helical" evidence="7">
    <location>
        <begin position="191"/>
        <end position="210"/>
    </location>
</feature>
<protein>
    <recommendedName>
        <fullName evidence="7">GDP-mannose transporter</fullName>
        <shortName evidence="7">GMT</shortName>
    </recommendedName>
</protein>
<feature type="region of interest" description="Disordered" evidence="8">
    <location>
        <begin position="1"/>
        <end position="52"/>
    </location>
</feature>
<keyword evidence="7" id="KW-0333">Golgi apparatus</keyword>
<keyword evidence="7" id="KW-0256">Endoplasmic reticulum</keyword>
<comment type="subunit">
    <text evidence="3 7">Homooligomer.</text>
</comment>
<proteinExistence type="inferred from homology"/>
<keyword evidence="10" id="KW-1185">Reference proteome</keyword>
<gene>
    <name evidence="9" type="ORF">EJ08DRAFT_582379</name>
</gene>
<feature type="region of interest" description="Disordered" evidence="8">
    <location>
        <begin position="339"/>
        <end position="358"/>
    </location>
</feature>
<comment type="function">
    <text evidence="1 7">Involved in the import of GDP-mannose from the cytoplasm into the Golgi lumen.</text>
</comment>
<evidence type="ECO:0000256" key="6">
    <source>
        <dbReference type="ARBA" id="ARBA00023136"/>
    </source>
</evidence>
<dbReference type="PANTHER" id="PTHR11132">
    <property type="entry name" value="SOLUTE CARRIER FAMILY 35"/>
    <property type="match status" value="1"/>
</dbReference>
<keyword evidence="7" id="KW-0762">Sugar transport</keyword>
<accession>A0A9P4NXE0</accession>
<evidence type="ECO:0000313" key="9">
    <source>
        <dbReference type="EMBL" id="KAF2434154.1"/>
    </source>
</evidence>
<feature type="transmembrane region" description="Helical" evidence="7">
    <location>
        <begin position="458"/>
        <end position="477"/>
    </location>
</feature>
<feature type="transmembrane region" description="Helical" evidence="7">
    <location>
        <begin position="97"/>
        <end position="116"/>
    </location>
</feature>
<feature type="compositionally biased region" description="Low complexity" evidence="8">
    <location>
        <begin position="342"/>
        <end position="354"/>
    </location>
</feature>
<organism evidence="9 10">
    <name type="scientific">Tothia fuscella</name>
    <dbReference type="NCBI Taxonomy" id="1048955"/>
    <lineage>
        <taxon>Eukaryota</taxon>
        <taxon>Fungi</taxon>
        <taxon>Dikarya</taxon>
        <taxon>Ascomycota</taxon>
        <taxon>Pezizomycotina</taxon>
        <taxon>Dothideomycetes</taxon>
        <taxon>Pleosporomycetidae</taxon>
        <taxon>Venturiales</taxon>
        <taxon>Cylindrosympodiaceae</taxon>
        <taxon>Tothia</taxon>
    </lineage>
</organism>
<keyword evidence="7" id="KW-0813">Transport</keyword>
<feature type="transmembrane region" description="Helical" evidence="7">
    <location>
        <begin position="136"/>
        <end position="157"/>
    </location>
</feature>
<reference evidence="9" key="1">
    <citation type="journal article" date="2020" name="Stud. Mycol.">
        <title>101 Dothideomycetes genomes: a test case for predicting lifestyles and emergence of pathogens.</title>
        <authorList>
            <person name="Haridas S."/>
            <person name="Albert R."/>
            <person name="Binder M."/>
            <person name="Bloem J."/>
            <person name="Labutti K."/>
            <person name="Salamov A."/>
            <person name="Andreopoulos B."/>
            <person name="Baker S."/>
            <person name="Barry K."/>
            <person name="Bills G."/>
            <person name="Bluhm B."/>
            <person name="Cannon C."/>
            <person name="Castanera R."/>
            <person name="Culley D."/>
            <person name="Daum C."/>
            <person name="Ezra D."/>
            <person name="Gonzalez J."/>
            <person name="Henrissat B."/>
            <person name="Kuo A."/>
            <person name="Liang C."/>
            <person name="Lipzen A."/>
            <person name="Lutzoni F."/>
            <person name="Magnuson J."/>
            <person name="Mondo S."/>
            <person name="Nolan M."/>
            <person name="Ohm R."/>
            <person name="Pangilinan J."/>
            <person name="Park H.-J."/>
            <person name="Ramirez L."/>
            <person name="Alfaro M."/>
            <person name="Sun H."/>
            <person name="Tritt A."/>
            <person name="Yoshinaga Y."/>
            <person name="Zwiers L.-H."/>
            <person name="Turgeon B."/>
            <person name="Goodwin S."/>
            <person name="Spatafora J."/>
            <person name="Crous P."/>
            <person name="Grigoriev I."/>
        </authorList>
    </citation>
    <scope>NUCLEOTIDE SEQUENCE</scope>
    <source>
        <strain evidence="9">CBS 130266</strain>
    </source>
</reference>
<comment type="caution">
    <text evidence="9">The sequence shown here is derived from an EMBL/GenBank/DDBJ whole genome shotgun (WGS) entry which is preliminary data.</text>
</comment>
<keyword evidence="4 7" id="KW-0812">Transmembrane</keyword>
<dbReference type="GO" id="GO:0005789">
    <property type="term" value="C:endoplasmic reticulum membrane"/>
    <property type="evidence" value="ECO:0007669"/>
    <property type="project" value="UniProtKB-SubCell"/>
</dbReference>
<feature type="compositionally biased region" description="Acidic residues" evidence="8">
    <location>
        <begin position="42"/>
        <end position="52"/>
    </location>
</feature>
<keyword evidence="6 7" id="KW-0472">Membrane</keyword>
<evidence type="ECO:0000256" key="7">
    <source>
        <dbReference type="RuleBase" id="RU367097"/>
    </source>
</evidence>
<comment type="similarity">
    <text evidence="2 7">Belongs to the TPT transporter family. SLC35D subfamily.</text>
</comment>
<feature type="transmembrane region" description="Helical" evidence="7">
    <location>
        <begin position="399"/>
        <end position="428"/>
    </location>
</feature>
<dbReference type="AlphaFoldDB" id="A0A9P4NXE0"/>
<evidence type="ECO:0000256" key="4">
    <source>
        <dbReference type="ARBA" id="ARBA00022692"/>
    </source>
</evidence>
<keyword evidence="7" id="KW-0968">Cytoplasmic vesicle</keyword>
<evidence type="ECO:0000256" key="8">
    <source>
        <dbReference type="SAM" id="MobiDB-lite"/>
    </source>
</evidence>
<sequence>MPLLRPYHSRDSSGELEPGIPLVDYSRTPSPSPYRNRRVEDYESGEDEGVLGGEEGEGVLFRGNQSVDAGKRTWWRQLTGSDGLGGFLFGTWVGWQLYVGLLVVWSFAVQGVLVLMNRFILWTGTYKFPHPLAATFIQLIFTHIFLLLCASITRAAANPLRKIGMSSLVAPALPLSPQTSRYRSRNRFHPLRILSFFSSGTGGIAGGGFLEFDRSTAWVVAPLAVVYVGKVTLSNISYAYAALPLYTLSRTPTIPLTLLLTSLLTRTTHSIPTLSSTIVATLNLLIASARRSERLTWESIVAGIFSTLFVSLYPILLLRVHKQLSSRQNPVEIVPTFAPAGPSSTSPSTNPNHNHGGGAKEDTRAYYQLLHYTSLLSLTILTPLLLLSGELPNILHNCYFLDVPWFWFLTLLGGLASFAVFSTALALVRATSPLTANFLGVPRSAAQMVVLERFRLPVHAWVGVGICWVGSAWYVVVRREEGRRWETRRMYRGARA</sequence>
<dbReference type="InterPro" id="IPR050186">
    <property type="entry name" value="TPT_transporter"/>
</dbReference>
<feature type="transmembrane region" description="Helical" evidence="7">
    <location>
        <begin position="216"/>
        <end position="233"/>
    </location>
</feature>
<feature type="transmembrane region" description="Helical" evidence="7">
    <location>
        <begin position="300"/>
        <end position="320"/>
    </location>
</feature>
<dbReference type="GO" id="GO:0000139">
    <property type="term" value="C:Golgi membrane"/>
    <property type="evidence" value="ECO:0007669"/>
    <property type="project" value="UniProtKB-SubCell"/>
</dbReference>
<dbReference type="GO" id="GO:0030659">
    <property type="term" value="C:cytoplasmic vesicle membrane"/>
    <property type="evidence" value="ECO:0007669"/>
    <property type="project" value="UniProtKB-SubCell"/>
</dbReference>
<dbReference type="OrthoDB" id="5547497at2759"/>
<name>A0A9P4NXE0_9PEZI</name>